<organism evidence="2 3">
    <name type="scientific">Aquamicrobium ahrensii</name>
    <dbReference type="NCBI Taxonomy" id="469551"/>
    <lineage>
        <taxon>Bacteria</taxon>
        <taxon>Pseudomonadati</taxon>
        <taxon>Pseudomonadota</taxon>
        <taxon>Alphaproteobacteria</taxon>
        <taxon>Hyphomicrobiales</taxon>
        <taxon>Phyllobacteriaceae</taxon>
        <taxon>Aquamicrobium</taxon>
    </lineage>
</organism>
<evidence type="ECO:0000256" key="1">
    <source>
        <dbReference type="SAM" id="Phobius"/>
    </source>
</evidence>
<feature type="transmembrane region" description="Helical" evidence="1">
    <location>
        <begin position="52"/>
        <end position="77"/>
    </location>
</feature>
<comment type="caution">
    <text evidence="2">The sequence shown here is derived from an EMBL/GenBank/DDBJ whole genome shotgun (WGS) entry which is preliminary data.</text>
</comment>
<evidence type="ECO:0008006" key="4">
    <source>
        <dbReference type="Google" id="ProtNLM"/>
    </source>
</evidence>
<feature type="transmembrane region" description="Helical" evidence="1">
    <location>
        <begin position="106"/>
        <end position="127"/>
    </location>
</feature>
<keyword evidence="1" id="KW-1133">Transmembrane helix</keyword>
<feature type="transmembrane region" description="Helical" evidence="1">
    <location>
        <begin position="21"/>
        <end position="40"/>
    </location>
</feature>
<proteinExistence type="predicted"/>
<dbReference type="EMBL" id="JBEPMN010000004">
    <property type="protein sequence ID" value="MET3661265.1"/>
    <property type="molecule type" value="Genomic_DNA"/>
</dbReference>
<feature type="transmembrane region" description="Helical" evidence="1">
    <location>
        <begin position="255"/>
        <end position="275"/>
    </location>
</feature>
<feature type="transmembrane region" description="Helical" evidence="1">
    <location>
        <begin position="315"/>
        <end position="338"/>
    </location>
</feature>
<feature type="transmembrane region" description="Helical" evidence="1">
    <location>
        <begin position="153"/>
        <end position="173"/>
    </location>
</feature>
<keyword evidence="1" id="KW-0812">Transmembrane</keyword>
<gene>
    <name evidence="2" type="ORF">ABID44_001585</name>
</gene>
<evidence type="ECO:0000313" key="3">
    <source>
        <dbReference type="Proteomes" id="UP001549143"/>
    </source>
</evidence>
<accession>A0ABV2KJK6</accession>
<protein>
    <recommendedName>
        <fullName evidence="4">DUF2975 domain-containing protein</fullName>
    </recommendedName>
</protein>
<name>A0ABV2KJK6_9HYPH</name>
<keyword evidence="3" id="KW-1185">Reference proteome</keyword>
<reference evidence="2 3" key="1">
    <citation type="submission" date="2024-06" db="EMBL/GenBank/DDBJ databases">
        <title>Genomic Encyclopedia of Type Strains, Phase IV (KMG-IV): sequencing the most valuable type-strain genomes for metagenomic binning, comparative biology and taxonomic classification.</title>
        <authorList>
            <person name="Goeker M."/>
        </authorList>
    </citation>
    <scope>NUCLEOTIDE SEQUENCE [LARGE SCALE GENOMIC DNA]</scope>
    <source>
        <strain evidence="2 3">DSM 19730</strain>
    </source>
</reference>
<dbReference type="Proteomes" id="UP001549143">
    <property type="component" value="Unassembled WGS sequence"/>
</dbReference>
<dbReference type="RefSeq" id="WP_354151140.1">
    <property type="nucleotide sequence ID" value="NZ_JBEPMN010000004.1"/>
</dbReference>
<sequence length="418" mass="45945">MTATDEILRPLTLTVRLLRRFWPQLLLIGALGYIARDLLLDAAVTTGLRYPLGGMVVLSLVVLAKLLVVVAMFTLLLPGLPALSRLREANASPDARSGGKQANGRMLALTAAVLLPFFAYYAAWGFLGDTVREYSRLAYERLLPGERMQIFELLRSGGLIASIVLCWLARWAAKHMAARSQAIGWRMLMIAADASWIFIGLYALDRWKNDFISWLGAGSLLEEAAALIVTAAQAAETFVPVEFRPAPPADQMQGLFFYALLPFIWLVLAAIVYGYDLSAAPAAGAPSPSRSGSWRGWLRDFLAHFFGSYRSRYRPVWTCLKLLLGAGLCTLLTFIVAYRAIGWIGAWAWYGATHWLPPFEPDTWQVVSPMLDIFVGSPSELNGGILLDAVRISLLAGVLEYAVADAHRETPVTEAHAT</sequence>
<keyword evidence="1" id="KW-0472">Membrane</keyword>
<feature type="transmembrane region" description="Helical" evidence="1">
    <location>
        <begin position="185"/>
        <end position="204"/>
    </location>
</feature>
<evidence type="ECO:0000313" key="2">
    <source>
        <dbReference type="EMBL" id="MET3661265.1"/>
    </source>
</evidence>